<evidence type="ECO:0000313" key="1">
    <source>
        <dbReference type="EMBL" id="MBN8234718.1"/>
    </source>
</evidence>
<dbReference type="EMBL" id="JAEKJY010000001">
    <property type="protein sequence ID" value="MBN8234718.1"/>
    <property type="molecule type" value="Genomic_DNA"/>
</dbReference>
<dbReference type="Proteomes" id="UP000663970">
    <property type="component" value="Unassembled WGS sequence"/>
</dbReference>
<comment type="caution">
    <text evidence="1">The sequence shown here is derived from an EMBL/GenBank/DDBJ whole genome shotgun (WGS) entry which is preliminary data.</text>
</comment>
<proteinExistence type="predicted"/>
<accession>A0ABS3DTM9</accession>
<protein>
    <submittedName>
        <fullName evidence="1">Uncharacterized protein</fullName>
    </submittedName>
</protein>
<keyword evidence="2" id="KW-1185">Reference proteome</keyword>
<evidence type="ECO:0000313" key="2">
    <source>
        <dbReference type="Proteomes" id="UP000663970"/>
    </source>
</evidence>
<reference evidence="1 2" key="1">
    <citation type="submission" date="2020-12" db="EMBL/GenBank/DDBJ databases">
        <title>Oil enriched cultivation method for isolating marine PHA-producing bacteria.</title>
        <authorList>
            <person name="Zheng W."/>
            <person name="Yu S."/>
            <person name="Huang Y."/>
        </authorList>
    </citation>
    <scope>NUCLEOTIDE SEQUENCE [LARGE SCALE GENOMIC DNA]</scope>
    <source>
        <strain evidence="1 2">SY-2-6</strain>
    </source>
</reference>
<name>A0ABS3DTM9_9BACI</name>
<gene>
    <name evidence="1" type="ORF">JF544_05630</name>
</gene>
<sequence>MLHLDYKEAHPEQKKKMIQDILEIYDSRDTAQMVQALGHSQALLGSTQKEFAQALGKTERTIRSWKSNNEDAYIMAFEKYQPTAPELPEDAGNLDEEALESTYNNLMSRLKDKRTTTKDLAQILEYFGISGKELQFYAKNRGKSLRGFYRDGEAQLIHDEFARELFKHIIAESELLYRGTEKSLGNTQNYLNADLSDPIVRLEHQVMGGLFMGLWNGYISPQTIEMAKVLRILKLAEGSGFVSKTSTSEFNKMDGKKEKVREMKDDARRELVMSFGKEEGMEMFNMLKELNEKAVKETVIKMPKYEDVEQDYKVLLERSQEKKDLATLLAEIDNFGKREKIVDKYKKYIQEDE</sequence>
<organism evidence="1 2">
    <name type="scientific">Halobacillus kuroshimensis</name>
    <dbReference type="NCBI Taxonomy" id="302481"/>
    <lineage>
        <taxon>Bacteria</taxon>
        <taxon>Bacillati</taxon>
        <taxon>Bacillota</taxon>
        <taxon>Bacilli</taxon>
        <taxon>Bacillales</taxon>
        <taxon>Bacillaceae</taxon>
        <taxon>Halobacillus</taxon>
    </lineage>
</organism>
<dbReference type="RefSeq" id="WP_206932823.1">
    <property type="nucleotide sequence ID" value="NZ_JAEKJY010000001.1"/>
</dbReference>